<dbReference type="GO" id="GO:0005634">
    <property type="term" value="C:nucleus"/>
    <property type="evidence" value="ECO:0007669"/>
    <property type="project" value="UniProtKB-SubCell"/>
</dbReference>
<keyword evidence="6" id="KW-0539">Nucleus</keyword>
<dbReference type="PANTHER" id="PTHR23043:SF25">
    <property type="entry name" value="NEURONAL PAS DOMAIN-CONTAINING PROTEIN 1"/>
    <property type="match status" value="1"/>
</dbReference>
<keyword evidence="4" id="KW-0238">DNA-binding</keyword>
<protein>
    <recommendedName>
        <fullName evidence="8">PAS domain-containing protein</fullName>
    </recommendedName>
</protein>
<evidence type="ECO:0000256" key="6">
    <source>
        <dbReference type="ARBA" id="ARBA00023242"/>
    </source>
</evidence>
<sequence length="176" mass="20370">GPLSLCPHRISDYMDLSPAEVVGQSCYHFVHVEDVDSIRQSHEDLLRKGQVVTGYYRWLQRHGGFLWLQSCATISINHKMPHDRNVIWVNYVLRYLSFFHFGMLGAGVWWVPWGPPGGAAETCRGPQEHLGTIPGNTDEPPEEEEPPHSIQWPESGGRGQNLRRKWRWMDWRQGRD</sequence>
<evidence type="ECO:0000256" key="4">
    <source>
        <dbReference type="ARBA" id="ARBA00023125"/>
    </source>
</evidence>
<reference evidence="9" key="1">
    <citation type="submission" date="2021-06" db="EMBL/GenBank/DDBJ databases">
        <authorList>
            <consortium name="Wellcome Sanger Institute Data Sharing"/>
        </authorList>
    </citation>
    <scope>NUCLEOTIDE SEQUENCE [LARGE SCALE GENOMIC DNA]</scope>
</reference>
<dbReference type="PANTHER" id="PTHR23043">
    <property type="entry name" value="HYPOXIA-INDUCIBLE FACTOR 1 ALPHA"/>
    <property type="match status" value="1"/>
</dbReference>
<dbReference type="SUPFAM" id="SSF55785">
    <property type="entry name" value="PYP-like sensor domain (PAS domain)"/>
    <property type="match status" value="1"/>
</dbReference>
<evidence type="ECO:0000259" key="8">
    <source>
        <dbReference type="PROSITE" id="PS50112"/>
    </source>
</evidence>
<dbReference type="GO" id="GO:0000981">
    <property type="term" value="F:DNA-binding transcription factor activity, RNA polymerase II-specific"/>
    <property type="evidence" value="ECO:0007669"/>
    <property type="project" value="TreeGrafter"/>
</dbReference>
<dbReference type="GeneTree" id="ENSGT00940000161295"/>
<dbReference type="InterPro" id="IPR013655">
    <property type="entry name" value="PAS_fold_3"/>
</dbReference>
<keyword evidence="3" id="KW-0805">Transcription regulation</keyword>
<feature type="domain" description="PAS" evidence="8">
    <location>
        <begin position="1"/>
        <end position="49"/>
    </location>
</feature>
<reference evidence="9" key="2">
    <citation type="submission" date="2025-08" db="UniProtKB">
        <authorList>
            <consortium name="Ensembl"/>
        </authorList>
    </citation>
    <scope>IDENTIFICATION</scope>
</reference>
<dbReference type="CDD" id="cd00130">
    <property type="entry name" value="PAS"/>
    <property type="match status" value="1"/>
</dbReference>
<keyword evidence="5" id="KW-0804">Transcription</keyword>
<accession>A0A8C4RBA7</accession>
<reference evidence="9" key="3">
    <citation type="submission" date="2025-09" db="UniProtKB">
        <authorList>
            <consortium name="Ensembl"/>
        </authorList>
    </citation>
    <scope>IDENTIFICATION</scope>
</reference>
<dbReference type="InterPro" id="IPR000014">
    <property type="entry name" value="PAS"/>
</dbReference>
<dbReference type="InterPro" id="IPR035965">
    <property type="entry name" value="PAS-like_dom_sf"/>
</dbReference>
<dbReference type="Gene3D" id="3.30.450.20">
    <property type="entry name" value="PAS domain"/>
    <property type="match status" value="1"/>
</dbReference>
<organism evidence="9 10">
    <name type="scientific">Erpetoichthys calabaricus</name>
    <name type="common">Rope fish</name>
    <name type="synonym">Calamoichthys calabaricus</name>
    <dbReference type="NCBI Taxonomy" id="27687"/>
    <lineage>
        <taxon>Eukaryota</taxon>
        <taxon>Metazoa</taxon>
        <taxon>Chordata</taxon>
        <taxon>Craniata</taxon>
        <taxon>Vertebrata</taxon>
        <taxon>Euteleostomi</taxon>
        <taxon>Actinopterygii</taxon>
        <taxon>Polypteriformes</taxon>
        <taxon>Polypteridae</taxon>
        <taxon>Erpetoichthys</taxon>
    </lineage>
</organism>
<proteinExistence type="predicted"/>
<keyword evidence="2" id="KW-0677">Repeat</keyword>
<feature type="region of interest" description="Disordered" evidence="7">
    <location>
        <begin position="126"/>
        <end position="161"/>
    </location>
</feature>
<keyword evidence="10" id="KW-1185">Reference proteome</keyword>
<evidence type="ECO:0000256" key="1">
    <source>
        <dbReference type="ARBA" id="ARBA00004123"/>
    </source>
</evidence>
<dbReference type="GO" id="GO:0000977">
    <property type="term" value="F:RNA polymerase II transcription regulatory region sequence-specific DNA binding"/>
    <property type="evidence" value="ECO:0007669"/>
    <property type="project" value="TreeGrafter"/>
</dbReference>
<name>A0A8C4RBA7_ERPCA</name>
<evidence type="ECO:0000256" key="2">
    <source>
        <dbReference type="ARBA" id="ARBA00022737"/>
    </source>
</evidence>
<evidence type="ECO:0000256" key="3">
    <source>
        <dbReference type="ARBA" id="ARBA00023015"/>
    </source>
</evidence>
<evidence type="ECO:0000256" key="7">
    <source>
        <dbReference type="SAM" id="MobiDB-lite"/>
    </source>
</evidence>
<evidence type="ECO:0000256" key="5">
    <source>
        <dbReference type="ARBA" id="ARBA00023163"/>
    </source>
</evidence>
<dbReference type="Pfam" id="PF08447">
    <property type="entry name" value="PAS_3"/>
    <property type="match status" value="1"/>
</dbReference>
<dbReference type="FunFam" id="3.30.450.20:FF:000021">
    <property type="entry name" value="Neuronal PAS domain-containing protein 3"/>
    <property type="match status" value="1"/>
</dbReference>
<evidence type="ECO:0000313" key="10">
    <source>
        <dbReference type="Proteomes" id="UP000694620"/>
    </source>
</evidence>
<dbReference type="PROSITE" id="PS50112">
    <property type="entry name" value="PAS"/>
    <property type="match status" value="1"/>
</dbReference>
<dbReference type="Ensembl" id="ENSECRT00000000042.1">
    <property type="protein sequence ID" value="ENSECRP00000000039.1"/>
    <property type="gene ID" value="ENSECRG00000000031.1"/>
</dbReference>
<dbReference type="AlphaFoldDB" id="A0A8C4RBA7"/>
<comment type="subcellular location">
    <subcellularLocation>
        <location evidence="1">Nucleus</location>
    </subcellularLocation>
</comment>
<evidence type="ECO:0000313" key="9">
    <source>
        <dbReference type="Ensembl" id="ENSECRP00000000039.1"/>
    </source>
</evidence>
<dbReference type="Proteomes" id="UP000694620">
    <property type="component" value="Chromosome 1"/>
</dbReference>